<dbReference type="PANTHER" id="PTHR42813:SF4">
    <property type="entry name" value="NADP-DEPENDENT ISOPROPANOL DEHYDROGENASE"/>
    <property type="match status" value="1"/>
</dbReference>
<dbReference type="OrthoDB" id="442947at2759"/>
<evidence type="ECO:0000313" key="8">
    <source>
        <dbReference type="EMBL" id="TVY28522.1"/>
    </source>
</evidence>
<evidence type="ECO:0000256" key="6">
    <source>
        <dbReference type="RuleBase" id="RU361277"/>
    </source>
</evidence>
<dbReference type="SUPFAM" id="SSF51735">
    <property type="entry name" value="NAD(P)-binding Rossmann-fold domains"/>
    <property type="match status" value="1"/>
</dbReference>
<dbReference type="InterPro" id="IPR020843">
    <property type="entry name" value="ER"/>
</dbReference>
<evidence type="ECO:0000256" key="4">
    <source>
        <dbReference type="ARBA" id="ARBA00022833"/>
    </source>
</evidence>
<proteinExistence type="inferred from homology"/>
<evidence type="ECO:0000259" key="7">
    <source>
        <dbReference type="SMART" id="SM00829"/>
    </source>
</evidence>
<dbReference type="GO" id="GO:0016491">
    <property type="term" value="F:oxidoreductase activity"/>
    <property type="evidence" value="ECO:0007669"/>
    <property type="project" value="UniProtKB-KW"/>
</dbReference>
<dbReference type="Gene3D" id="3.40.50.720">
    <property type="entry name" value="NAD(P)-binding Rossmann-like Domain"/>
    <property type="match status" value="1"/>
</dbReference>
<dbReference type="InterPro" id="IPR036291">
    <property type="entry name" value="NAD(P)-bd_dom_sf"/>
</dbReference>
<dbReference type="Gene3D" id="3.90.180.10">
    <property type="entry name" value="Medium-chain alcohol dehydrogenases, catalytic domain"/>
    <property type="match status" value="1"/>
</dbReference>
<dbReference type="InterPro" id="IPR013149">
    <property type="entry name" value="ADH-like_C"/>
</dbReference>
<keyword evidence="5" id="KW-0560">Oxidoreductase</keyword>
<evidence type="ECO:0000256" key="5">
    <source>
        <dbReference type="ARBA" id="ARBA00023002"/>
    </source>
</evidence>
<dbReference type="PROSITE" id="PS00059">
    <property type="entry name" value="ADH_ZINC"/>
    <property type="match status" value="1"/>
</dbReference>
<evidence type="ECO:0000313" key="9">
    <source>
        <dbReference type="Proteomes" id="UP000431533"/>
    </source>
</evidence>
<gene>
    <name evidence="8" type="primary">adh_1</name>
    <name evidence="8" type="ORF">LHYA1_G001913</name>
</gene>
<dbReference type="RefSeq" id="XP_031007310.1">
    <property type="nucleotide sequence ID" value="XM_031146891.1"/>
</dbReference>
<dbReference type="Proteomes" id="UP000431533">
    <property type="component" value="Unassembled WGS sequence"/>
</dbReference>
<protein>
    <submittedName>
        <fullName evidence="8">Alcohol dehydrogenase</fullName>
    </submittedName>
</protein>
<dbReference type="Pfam" id="PF08240">
    <property type="entry name" value="ADH_N"/>
    <property type="match status" value="1"/>
</dbReference>
<dbReference type="GeneID" id="41982111"/>
<comment type="cofactor">
    <cofactor evidence="1 6">
        <name>Zn(2+)</name>
        <dbReference type="ChEBI" id="CHEBI:29105"/>
    </cofactor>
</comment>
<dbReference type="InterPro" id="IPR013154">
    <property type="entry name" value="ADH-like_N"/>
</dbReference>
<accession>A0A8H8U223</accession>
<dbReference type="SMART" id="SM00829">
    <property type="entry name" value="PKS_ER"/>
    <property type="match status" value="1"/>
</dbReference>
<dbReference type="EMBL" id="QGMH01000029">
    <property type="protein sequence ID" value="TVY28522.1"/>
    <property type="molecule type" value="Genomic_DNA"/>
</dbReference>
<dbReference type="SUPFAM" id="SSF50129">
    <property type="entry name" value="GroES-like"/>
    <property type="match status" value="1"/>
</dbReference>
<keyword evidence="9" id="KW-1185">Reference proteome</keyword>
<dbReference type="PANTHER" id="PTHR42813">
    <property type="entry name" value="ZINC-TYPE ALCOHOL DEHYDROGENASE-LIKE"/>
    <property type="match status" value="1"/>
</dbReference>
<keyword evidence="3 6" id="KW-0479">Metal-binding</keyword>
<dbReference type="Pfam" id="PF00107">
    <property type="entry name" value="ADH_zinc_N"/>
    <property type="match status" value="1"/>
</dbReference>
<keyword evidence="4 6" id="KW-0862">Zinc</keyword>
<evidence type="ECO:0000256" key="3">
    <source>
        <dbReference type="ARBA" id="ARBA00022723"/>
    </source>
</evidence>
<evidence type="ECO:0000256" key="1">
    <source>
        <dbReference type="ARBA" id="ARBA00001947"/>
    </source>
</evidence>
<dbReference type="InterPro" id="IPR002328">
    <property type="entry name" value="ADH_Zn_CS"/>
</dbReference>
<sequence length="345" mass="36455">MKALVYKSIGEVKLEERPKPKISNPTDAIIKLTKTTICGSDLHIQKGDVSTCTTGTILGHEGVGIVEETGDSVRGFKKGEHVLISCICSCSTCEYCRKGMYSHCTTGGWILGNTIDGTQAEYVRIPHADSSLYPIPAGADESALVMLSDIFPTGLECGVLNGKVQPGSTVVIVGAGPIGLAAMITAQLYSPSEIIMVDQDPNRLKVAKSLGASHTIISDGNVESAVKGLTDGKGCDTVIEAVGIPATFELCQNLVAPGGVIANVGVHGTKVDLHLETLWTQNISITTRLVDTVTTPMLLKLALSGKLDPAKLITHKFAFKDMEEAYSTFGAASKHNALKVLVEFD</sequence>
<dbReference type="AlphaFoldDB" id="A0A8H8U223"/>
<evidence type="ECO:0000256" key="2">
    <source>
        <dbReference type="ARBA" id="ARBA00008072"/>
    </source>
</evidence>
<reference evidence="8 9" key="1">
    <citation type="submission" date="2018-05" db="EMBL/GenBank/DDBJ databases">
        <title>Genome sequencing and assembly of the regulated plant pathogen Lachnellula willkommii and related sister species for the development of diagnostic species identification markers.</title>
        <authorList>
            <person name="Giroux E."/>
            <person name="Bilodeau G."/>
        </authorList>
    </citation>
    <scope>NUCLEOTIDE SEQUENCE [LARGE SCALE GENOMIC DNA]</scope>
    <source>
        <strain evidence="8 9">CBS 185.66</strain>
    </source>
</reference>
<dbReference type="GO" id="GO:0008270">
    <property type="term" value="F:zinc ion binding"/>
    <property type="evidence" value="ECO:0007669"/>
    <property type="project" value="InterPro"/>
</dbReference>
<comment type="similarity">
    <text evidence="2 6">Belongs to the zinc-containing alcohol dehydrogenase family.</text>
</comment>
<name>A0A8H8U223_9HELO</name>
<dbReference type="CDD" id="cd08286">
    <property type="entry name" value="FDH_like_ADH2"/>
    <property type="match status" value="1"/>
</dbReference>
<feature type="domain" description="Enoyl reductase (ER)" evidence="7">
    <location>
        <begin position="7"/>
        <end position="338"/>
    </location>
</feature>
<organism evidence="8 9">
    <name type="scientific">Lachnellula hyalina</name>
    <dbReference type="NCBI Taxonomy" id="1316788"/>
    <lineage>
        <taxon>Eukaryota</taxon>
        <taxon>Fungi</taxon>
        <taxon>Dikarya</taxon>
        <taxon>Ascomycota</taxon>
        <taxon>Pezizomycotina</taxon>
        <taxon>Leotiomycetes</taxon>
        <taxon>Helotiales</taxon>
        <taxon>Lachnaceae</taxon>
        <taxon>Lachnellula</taxon>
    </lineage>
</organism>
<dbReference type="InterPro" id="IPR011032">
    <property type="entry name" value="GroES-like_sf"/>
</dbReference>
<comment type="caution">
    <text evidence="8">The sequence shown here is derived from an EMBL/GenBank/DDBJ whole genome shotgun (WGS) entry which is preliminary data.</text>
</comment>